<dbReference type="Gene3D" id="1.20.1250.20">
    <property type="entry name" value="MFS general substrate transporter like domains"/>
    <property type="match status" value="1"/>
</dbReference>
<feature type="transmembrane region" description="Helical" evidence="5">
    <location>
        <begin position="55"/>
        <end position="73"/>
    </location>
</feature>
<dbReference type="InterPro" id="IPR011701">
    <property type="entry name" value="MFS"/>
</dbReference>
<evidence type="ECO:0000256" key="2">
    <source>
        <dbReference type="ARBA" id="ARBA00022692"/>
    </source>
</evidence>
<keyword evidence="3 5" id="KW-1133">Transmembrane helix</keyword>
<feature type="transmembrane region" description="Helical" evidence="5">
    <location>
        <begin position="214"/>
        <end position="232"/>
    </location>
</feature>
<name>A0A2V5LP62_9MICC</name>
<feature type="domain" description="Major facilitator superfamily (MFS) profile" evidence="6">
    <location>
        <begin position="19"/>
        <end position="394"/>
    </location>
</feature>
<evidence type="ECO:0000313" key="7">
    <source>
        <dbReference type="EMBL" id="PYI69780.1"/>
    </source>
</evidence>
<feature type="transmembrane region" description="Helical" evidence="5">
    <location>
        <begin position="343"/>
        <end position="365"/>
    </location>
</feature>
<dbReference type="EMBL" id="QJVD01000001">
    <property type="protein sequence ID" value="PYI69780.1"/>
    <property type="molecule type" value="Genomic_DNA"/>
</dbReference>
<dbReference type="SUPFAM" id="SSF103473">
    <property type="entry name" value="MFS general substrate transporter"/>
    <property type="match status" value="1"/>
</dbReference>
<dbReference type="OrthoDB" id="151222at2"/>
<proteinExistence type="predicted"/>
<organism evidence="7 8">
    <name type="scientific">Arthrobacter livingstonensis</name>
    <dbReference type="NCBI Taxonomy" id="670078"/>
    <lineage>
        <taxon>Bacteria</taxon>
        <taxon>Bacillati</taxon>
        <taxon>Actinomycetota</taxon>
        <taxon>Actinomycetes</taxon>
        <taxon>Micrococcales</taxon>
        <taxon>Micrococcaceae</taxon>
        <taxon>Arthrobacter</taxon>
    </lineage>
</organism>
<evidence type="ECO:0000256" key="3">
    <source>
        <dbReference type="ARBA" id="ARBA00022989"/>
    </source>
</evidence>
<dbReference type="InterPro" id="IPR036259">
    <property type="entry name" value="MFS_trans_sf"/>
</dbReference>
<gene>
    <name evidence="7" type="ORF">CVV68_01340</name>
</gene>
<dbReference type="Pfam" id="PF07690">
    <property type="entry name" value="MFS_1"/>
    <property type="match status" value="1"/>
</dbReference>
<evidence type="ECO:0000256" key="5">
    <source>
        <dbReference type="SAM" id="Phobius"/>
    </source>
</evidence>
<feature type="transmembrane region" description="Helical" evidence="5">
    <location>
        <begin position="252"/>
        <end position="274"/>
    </location>
</feature>
<dbReference type="AlphaFoldDB" id="A0A2V5LP62"/>
<dbReference type="PANTHER" id="PTHR23514">
    <property type="entry name" value="BYPASS OF STOP CODON PROTEIN 6"/>
    <property type="match status" value="1"/>
</dbReference>
<comment type="subcellular location">
    <subcellularLocation>
        <location evidence="1">Cell membrane</location>
        <topology evidence="1">Multi-pass membrane protein</topology>
    </subcellularLocation>
</comment>
<comment type="caution">
    <text evidence="7">The sequence shown here is derived from an EMBL/GenBank/DDBJ whole genome shotgun (WGS) entry which is preliminary data.</text>
</comment>
<dbReference type="RefSeq" id="WP_110499203.1">
    <property type="nucleotide sequence ID" value="NZ_QJVD01000001.1"/>
</dbReference>
<feature type="transmembrane region" description="Helical" evidence="5">
    <location>
        <begin position="371"/>
        <end position="389"/>
    </location>
</feature>
<keyword evidence="2 5" id="KW-0812">Transmembrane</keyword>
<feature type="transmembrane region" description="Helical" evidence="5">
    <location>
        <begin position="311"/>
        <end position="331"/>
    </location>
</feature>
<evidence type="ECO:0000313" key="8">
    <source>
        <dbReference type="Proteomes" id="UP000247832"/>
    </source>
</evidence>
<dbReference type="Proteomes" id="UP000247832">
    <property type="component" value="Unassembled WGS sequence"/>
</dbReference>
<dbReference type="InterPro" id="IPR051788">
    <property type="entry name" value="MFS_Transporter"/>
</dbReference>
<protein>
    <recommendedName>
        <fullName evidence="6">Major facilitator superfamily (MFS) profile domain-containing protein</fullName>
    </recommendedName>
</protein>
<feature type="transmembrane region" description="Helical" evidence="5">
    <location>
        <begin position="20"/>
        <end position="43"/>
    </location>
</feature>
<accession>A0A2V5LP62</accession>
<sequence length="423" mass="43287">MFSLHSNSLPSNTRARSRHYFVAATVFLLLGFHVGVWAVQISSVADFLQLSLGELGALLSVPAIAGLATLFGGGHLADKFGRKPVLLIGLGGTATAFVLLGRIDSVISLSIALFAYGLCISFVDIGANAIGADYESHHGAPAMTGFHAWFSFGAVLGAVGTGTALASGMSFRTIYFALAVLLLCGVVLVCVSALPQPAAPEVPTGESKMPSKRLWRVTGVGLAVAMVCLCFFNDGALENFLSVFLRNTLESGALLAGIGIGSYDLASLSGRLLAVQTTRRLGERRTMVCSALLAAAGLGIAVASTNATVSIGGMLVVGFAIAPVVPTSLSLAARSAPGRSGRAVGLTTAVGYGSFILSPVLIGQLAGATTLRLGLGVLILISLAMALVAKRWPEPATVSISAPIHVNDVVQIAPDDSTQAPTI</sequence>
<evidence type="ECO:0000259" key="6">
    <source>
        <dbReference type="PROSITE" id="PS50850"/>
    </source>
</evidence>
<feature type="transmembrane region" description="Helical" evidence="5">
    <location>
        <begin position="109"/>
        <end position="127"/>
    </location>
</feature>
<dbReference type="GO" id="GO:0005886">
    <property type="term" value="C:plasma membrane"/>
    <property type="evidence" value="ECO:0007669"/>
    <property type="project" value="UniProtKB-SubCell"/>
</dbReference>
<dbReference type="GO" id="GO:0022857">
    <property type="term" value="F:transmembrane transporter activity"/>
    <property type="evidence" value="ECO:0007669"/>
    <property type="project" value="InterPro"/>
</dbReference>
<feature type="transmembrane region" description="Helical" evidence="5">
    <location>
        <begin position="286"/>
        <end position="305"/>
    </location>
</feature>
<dbReference type="PROSITE" id="PS50850">
    <property type="entry name" value="MFS"/>
    <property type="match status" value="1"/>
</dbReference>
<evidence type="ECO:0000256" key="4">
    <source>
        <dbReference type="ARBA" id="ARBA00023136"/>
    </source>
</evidence>
<dbReference type="PANTHER" id="PTHR23514:SF13">
    <property type="entry name" value="INNER MEMBRANE PROTEIN YBJJ"/>
    <property type="match status" value="1"/>
</dbReference>
<feature type="transmembrane region" description="Helical" evidence="5">
    <location>
        <begin position="174"/>
        <end position="194"/>
    </location>
</feature>
<feature type="transmembrane region" description="Helical" evidence="5">
    <location>
        <begin position="148"/>
        <end position="168"/>
    </location>
</feature>
<keyword evidence="8" id="KW-1185">Reference proteome</keyword>
<dbReference type="InterPro" id="IPR020846">
    <property type="entry name" value="MFS_dom"/>
</dbReference>
<evidence type="ECO:0000256" key="1">
    <source>
        <dbReference type="ARBA" id="ARBA00004651"/>
    </source>
</evidence>
<feature type="transmembrane region" description="Helical" evidence="5">
    <location>
        <begin position="85"/>
        <end position="103"/>
    </location>
</feature>
<keyword evidence="4 5" id="KW-0472">Membrane</keyword>
<reference evidence="7 8" key="1">
    <citation type="submission" date="2018-05" db="EMBL/GenBank/DDBJ databases">
        <title>Genetic diversity of glacier-inhabiting Cryobacterium bacteria in China and description of Cryobacterium mengkeensis sp. nov. and Arthrobacter glacialis sp. nov.</title>
        <authorList>
            <person name="Liu Q."/>
            <person name="Xin Y.-H."/>
        </authorList>
    </citation>
    <scope>NUCLEOTIDE SEQUENCE [LARGE SCALE GENOMIC DNA]</scope>
    <source>
        <strain evidence="7 8">LI2</strain>
    </source>
</reference>